<dbReference type="InterPro" id="IPR009057">
    <property type="entry name" value="Homeodomain-like_sf"/>
</dbReference>
<dbReference type="RefSeq" id="WP_230734951.1">
    <property type="nucleotide sequence ID" value="NZ_JAJNDB010000002.1"/>
</dbReference>
<evidence type="ECO:0000256" key="1">
    <source>
        <dbReference type="ARBA" id="ARBA00023015"/>
    </source>
</evidence>
<sequence>MAGTPRRYHSPRRAEQAAATRAAVLVAARDAFVGAGYAASTVADVARRAGVAVDTVYASVGRKPALLRAVLESAISGTDDAVPAQDRDYVARVQAASSATAKIETYARALVVIQARLAPVFLALRDAATTDPDSAALWAEITERRARNMRDFAADLRATGELRDDLSDDDVADIVWSMNGPEYWLLLVGGRGWSHERFAGHLVDAWTRLFLRRPGPAGD</sequence>
<dbReference type="SUPFAM" id="SSF46689">
    <property type="entry name" value="Homeodomain-like"/>
    <property type="match status" value="1"/>
</dbReference>
<keyword evidence="3" id="KW-0804">Transcription</keyword>
<dbReference type="PROSITE" id="PS50977">
    <property type="entry name" value="HTH_TETR_2"/>
    <property type="match status" value="1"/>
</dbReference>
<evidence type="ECO:0000313" key="6">
    <source>
        <dbReference type="EMBL" id="MCD2194723.1"/>
    </source>
</evidence>
<evidence type="ECO:0000259" key="5">
    <source>
        <dbReference type="PROSITE" id="PS50977"/>
    </source>
</evidence>
<name>A0ABS8P8Y0_9PSEU</name>
<dbReference type="Gene3D" id="1.10.357.10">
    <property type="entry name" value="Tetracycline Repressor, domain 2"/>
    <property type="match status" value="1"/>
</dbReference>
<dbReference type="Proteomes" id="UP001199469">
    <property type="component" value="Unassembled WGS sequence"/>
</dbReference>
<accession>A0ABS8P8Y0</accession>
<dbReference type="SUPFAM" id="SSF48498">
    <property type="entry name" value="Tetracyclin repressor-like, C-terminal domain"/>
    <property type="match status" value="1"/>
</dbReference>
<organism evidence="6 7">
    <name type="scientific">Actinomycetospora endophytica</name>
    <dbReference type="NCBI Taxonomy" id="2291215"/>
    <lineage>
        <taxon>Bacteria</taxon>
        <taxon>Bacillati</taxon>
        <taxon>Actinomycetota</taxon>
        <taxon>Actinomycetes</taxon>
        <taxon>Pseudonocardiales</taxon>
        <taxon>Pseudonocardiaceae</taxon>
        <taxon>Actinomycetospora</taxon>
    </lineage>
</organism>
<feature type="DNA-binding region" description="H-T-H motif" evidence="4">
    <location>
        <begin position="41"/>
        <end position="60"/>
    </location>
</feature>
<dbReference type="InterPro" id="IPR050109">
    <property type="entry name" value="HTH-type_TetR-like_transc_reg"/>
</dbReference>
<dbReference type="Gene3D" id="1.10.10.60">
    <property type="entry name" value="Homeodomain-like"/>
    <property type="match status" value="1"/>
</dbReference>
<dbReference type="InterPro" id="IPR036271">
    <property type="entry name" value="Tet_transcr_reg_TetR-rel_C_sf"/>
</dbReference>
<evidence type="ECO:0000313" key="7">
    <source>
        <dbReference type="Proteomes" id="UP001199469"/>
    </source>
</evidence>
<dbReference type="Pfam" id="PF00440">
    <property type="entry name" value="TetR_N"/>
    <property type="match status" value="1"/>
</dbReference>
<dbReference type="EMBL" id="JAJNDB010000002">
    <property type="protein sequence ID" value="MCD2194723.1"/>
    <property type="molecule type" value="Genomic_DNA"/>
</dbReference>
<evidence type="ECO:0000256" key="3">
    <source>
        <dbReference type="ARBA" id="ARBA00023163"/>
    </source>
</evidence>
<evidence type="ECO:0000256" key="2">
    <source>
        <dbReference type="ARBA" id="ARBA00023125"/>
    </source>
</evidence>
<comment type="caution">
    <text evidence="6">The sequence shown here is derived from an EMBL/GenBank/DDBJ whole genome shotgun (WGS) entry which is preliminary data.</text>
</comment>
<dbReference type="InterPro" id="IPR001647">
    <property type="entry name" value="HTH_TetR"/>
</dbReference>
<gene>
    <name evidence="6" type="ORF">LQ327_15220</name>
</gene>
<dbReference type="PANTHER" id="PTHR30055:SF234">
    <property type="entry name" value="HTH-TYPE TRANSCRIPTIONAL REGULATOR BETI"/>
    <property type="match status" value="1"/>
</dbReference>
<keyword evidence="7" id="KW-1185">Reference proteome</keyword>
<keyword evidence="2 4" id="KW-0238">DNA-binding</keyword>
<evidence type="ECO:0000256" key="4">
    <source>
        <dbReference type="PROSITE-ProRule" id="PRU00335"/>
    </source>
</evidence>
<keyword evidence="1" id="KW-0805">Transcription regulation</keyword>
<reference evidence="6 7" key="1">
    <citation type="submission" date="2021-11" db="EMBL/GenBank/DDBJ databases">
        <title>Draft genome sequence of Actinomycetospora sp. SF1 isolated from the rhizosphere soil.</title>
        <authorList>
            <person name="Duangmal K."/>
            <person name="Chantavorakit T."/>
        </authorList>
    </citation>
    <scope>NUCLEOTIDE SEQUENCE [LARGE SCALE GENOMIC DNA]</scope>
    <source>
        <strain evidence="6 7">TBRC 5722</strain>
    </source>
</reference>
<feature type="domain" description="HTH tetR-type" evidence="5">
    <location>
        <begin position="18"/>
        <end position="78"/>
    </location>
</feature>
<protein>
    <submittedName>
        <fullName evidence="6">TetR/AcrR family transcriptional regulator helix-turn-helix transcriptional regulator</fullName>
    </submittedName>
</protein>
<proteinExistence type="predicted"/>
<dbReference type="PANTHER" id="PTHR30055">
    <property type="entry name" value="HTH-TYPE TRANSCRIPTIONAL REGULATOR RUTR"/>
    <property type="match status" value="1"/>
</dbReference>